<dbReference type="AlphaFoldDB" id="A0A1I8MBZ5"/>
<dbReference type="InterPro" id="IPR036728">
    <property type="entry name" value="PBP_GOBP_sf"/>
</dbReference>
<dbReference type="GO" id="GO:0005549">
    <property type="term" value="F:odorant binding"/>
    <property type="evidence" value="ECO:0007669"/>
    <property type="project" value="InterPro"/>
</dbReference>
<accession>A0A1I8MBZ5</accession>
<keyword evidence="1" id="KW-0732">Signal</keyword>
<dbReference type="InterPro" id="IPR006170">
    <property type="entry name" value="PBP/GOBP"/>
</dbReference>
<feature type="chain" id="PRO_5044560133" evidence="1">
    <location>
        <begin position="21"/>
        <end position="187"/>
    </location>
</feature>
<proteinExistence type="predicted"/>
<feature type="signal peptide" evidence="1">
    <location>
        <begin position="1"/>
        <end position="20"/>
    </location>
</feature>
<evidence type="ECO:0000313" key="3">
    <source>
        <dbReference type="Proteomes" id="UP001652621"/>
    </source>
</evidence>
<dbReference type="KEGG" id="mde:101900378"/>
<evidence type="ECO:0000256" key="1">
    <source>
        <dbReference type="SAM" id="SignalP"/>
    </source>
</evidence>
<sequence length="187" mass="20591">MKFAATVIFFAFAYINLAHSKSLKNYYANSVTEYKGQRKPLASPLANGIHDSSYTRSKRQIPQAIQDLQDLLTNTKKDCAKELGFGSSVNDKTLLYEENPTPQEKCLMACILRKVNLMDKNNRLSVDTIARIAGSVSQNNELVISVAVATANNCNNLISTNHPCEAAAQINKCIGGALKANKLKLFY</sequence>
<dbReference type="Gene3D" id="1.10.238.20">
    <property type="entry name" value="Pheromone/general odorant binding protein domain"/>
    <property type="match status" value="1"/>
</dbReference>
<dbReference type="CDD" id="cd23992">
    <property type="entry name" value="PBP_GOBP"/>
    <property type="match status" value="1"/>
</dbReference>
<name>A0A1I8MBZ5_MUSDO</name>
<dbReference type="SMART" id="SM00708">
    <property type="entry name" value="PhBP"/>
    <property type="match status" value="1"/>
</dbReference>
<dbReference type="Proteomes" id="UP001652621">
    <property type="component" value="Unplaced"/>
</dbReference>
<dbReference type="RefSeq" id="XP_058974431.1">
    <property type="nucleotide sequence ID" value="XM_059118448.1"/>
</dbReference>
<dbReference type="VEuPathDB" id="VectorBase:MDOA003332"/>
<dbReference type="EnsemblMetazoa" id="MDOA003332-RA">
    <property type="protein sequence ID" value="MDOA003332-PA"/>
    <property type="gene ID" value="MDOA003332"/>
</dbReference>
<dbReference type="SUPFAM" id="SSF47565">
    <property type="entry name" value="Insect pheromone/odorant-binding proteins"/>
    <property type="match status" value="1"/>
</dbReference>
<protein>
    <submittedName>
        <fullName evidence="4">Uncharacterized protein LOC131800761</fullName>
    </submittedName>
</protein>
<keyword evidence="3" id="KW-1185">Reference proteome</keyword>
<dbReference type="VEuPathDB" id="VectorBase:MDOMA2_010125"/>
<evidence type="ECO:0000313" key="4">
    <source>
        <dbReference type="RefSeq" id="XP_058974431.1"/>
    </source>
</evidence>
<dbReference type="Pfam" id="PF01395">
    <property type="entry name" value="PBP_GOBP"/>
    <property type="match status" value="1"/>
</dbReference>
<dbReference type="STRING" id="7370.A0A1I8MBZ5"/>
<reference evidence="4" key="2">
    <citation type="submission" date="2025-05" db="UniProtKB">
        <authorList>
            <consortium name="RefSeq"/>
        </authorList>
    </citation>
    <scope>IDENTIFICATION</scope>
    <source>
        <strain evidence="4">Aabys</strain>
        <tissue evidence="4">Whole body</tissue>
    </source>
</reference>
<evidence type="ECO:0000313" key="2">
    <source>
        <dbReference type="EnsemblMetazoa" id="MDOA003332-PA"/>
    </source>
</evidence>
<reference evidence="2" key="1">
    <citation type="submission" date="2020-05" db="UniProtKB">
        <authorList>
            <consortium name="EnsemblMetazoa"/>
        </authorList>
    </citation>
    <scope>IDENTIFICATION</scope>
    <source>
        <strain evidence="2">Aabys</strain>
    </source>
</reference>
<dbReference type="eggNOG" id="ENOG502T81A">
    <property type="taxonomic scope" value="Eukaryota"/>
</dbReference>
<gene>
    <name evidence="2" type="primary">101900378</name>
    <name evidence="4" type="synonym">LOC131800761</name>
</gene>
<organism evidence="2">
    <name type="scientific">Musca domestica</name>
    <name type="common">House fly</name>
    <dbReference type="NCBI Taxonomy" id="7370"/>
    <lineage>
        <taxon>Eukaryota</taxon>
        <taxon>Metazoa</taxon>
        <taxon>Ecdysozoa</taxon>
        <taxon>Arthropoda</taxon>
        <taxon>Hexapoda</taxon>
        <taxon>Insecta</taxon>
        <taxon>Pterygota</taxon>
        <taxon>Neoptera</taxon>
        <taxon>Endopterygota</taxon>
        <taxon>Diptera</taxon>
        <taxon>Brachycera</taxon>
        <taxon>Muscomorpha</taxon>
        <taxon>Muscoidea</taxon>
        <taxon>Muscidae</taxon>
        <taxon>Musca</taxon>
    </lineage>
</organism>
<dbReference type="OrthoDB" id="8004770at2759"/>